<keyword evidence="3" id="KW-1185">Reference proteome</keyword>
<dbReference type="InterPro" id="IPR029044">
    <property type="entry name" value="Nucleotide-diphossugar_trans"/>
</dbReference>
<dbReference type="Pfam" id="PF00483">
    <property type="entry name" value="NTP_transferase"/>
    <property type="match status" value="1"/>
</dbReference>
<organism evidence="2 3">
    <name type="scientific">Deinococcus depolymerans</name>
    <dbReference type="NCBI Taxonomy" id="392408"/>
    <lineage>
        <taxon>Bacteria</taxon>
        <taxon>Thermotogati</taxon>
        <taxon>Deinococcota</taxon>
        <taxon>Deinococci</taxon>
        <taxon>Deinococcales</taxon>
        <taxon>Deinococcaceae</taxon>
        <taxon>Deinococcus</taxon>
    </lineage>
</organism>
<evidence type="ECO:0000313" key="2">
    <source>
        <dbReference type="EMBL" id="GAA0514764.1"/>
    </source>
</evidence>
<evidence type="ECO:0000259" key="1">
    <source>
        <dbReference type="Pfam" id="PF00483"/>
    </source>
</evidence>
<dbReference type="EMBL" id="BAAADB010000021">
    <property type="protein sequence ID" value="GAA0514764.1"/>
    <property type="molecule type" value="Genomic_DNA"/>
</dbReference>
<name>A0ABP3M9Z7_9DEIO</name>
<gene>
    <name evidence="2" type="ORF">GCM10008937_23120</name>
</gene>
<dbReference type="InterPro" id="IPR050486">
    <property type="entry name" value="Mannose-1P_guanyltransferase"/>
</dbReference>
<feature type="domain" description="Nucleotidyl transferase" evidence="1">
    <location>
        <begin position="3"/>
        <end position="224"/>
    </location>
</feature>
<proteinExistence type="predicted"/>
<dbReference type="PANTHER" id="PTHR22572">
    <property type="entry name" value="SUGAR-1-PHOSPHATE GUANYL TRANSFERASE"/>
    <property type="match status" value="1"/>
</dbReference>
<protein>
    <submittedName>
        <fullName evidence="2">Nucleotidyltransferase family protein</fullName>
    </submittedName>
</protein>
<dbReference type="InterPro" id="IPR005835">
    <property type="entry name" value="NTP_transferase_dom"/>
</dbReference>
<dbReference type="Gene3D" id="3.90.550.10">
    <property type="entry name" value="Spore Coat Polysaccharide Biosynthesis Protein SpsA, Chain A"/>
    <property type="match status" value="1"/>
</dbReference>
<dbReference type="SUPFAM" id="SSF53448">
    <property type="entry name" value="Nucleotide-diphospho-sugar transferases"/>
    <property type="match status" value="1"/>
</dbReference>
<dbReference type="RefSeq" id="WP_343758971.1">
    <property type="nucleotide sequence ID" value="NZ_BAAADB010000021.1"/>
</dbReference>
<reference evidence="3" key="1">
    <citation type="journal article" date="2019" name="Int. J. Syst. Evol. Microbiol.">
        <title>The Global Catalogue of Microorganisms (GCM) 10K type strain sequencing project: providing services to taxonomists for standard genome sequencing and annotation.</title>
        <authorList>
            <consortium name="The Broad Institute Genomics Platform"/>
            <consortium name="The Broad Institute Genome Sequencing Center for Infectious Disease"/>
            <person name="Wu L."/>
            <person name="Ma J."/>
        </authorList>
    </citation>
    <scope>NUCLEOTIDE SEQUENCE [LARGE SCALE GENOMIC DNA]</scope>
    <source>
        <strain evidence="3">JCM 14368</strain>
    </source>
</reference>
<accession>A0ABP3M9Z7</accession>
<dbReference type="Proteomes" id="UP001500191">
    <property type="component" value="Unassembled WGS sequence"/>
</dbReference>
<sequence>MHAVILAGGKGTRLRPYTTCVPKPLVPIGDRYSILEVVFHQLAHSGFTRVTLAIGHMGHLIRSFVGDGSRWNLRVNYLEEHTPLGTIGPMLGALDQLPEQFLVMNGDVLTNLDYAALMAAHRQSDAPVTVATYAREVRSEFGVLDVQAGEIIRFREKPVFDFMVSMGIYAFRRTTLERYEAGQPFGFDQLILDLLARGEHPASYPFGGYWLDIGRPDDYDRANLEFDRYIDVLMPGRAGAAPVVPPAGLDPGTLNAAVTP</sequence>
<comment type="caution">
    <text evidence="2">The sequence shown here is derived from an EMBL/GenBank/DDBJ whole genome shotgun (WGS) entry which is preliminary data.</text>
</comment>
<evidence type="ECO:0000313" key="3">
    <source>
        <dbReference type="Proteomes" id="UP001500191"/>
    </source>
</evidence>